<evidence type="ECO:0000313" key="1">
    <source>
        <dbReference type="EMBL" id="KAJ2926646.1"/>
    </source>
</evidence>
<sequence>MMLAIRDDPEIFSRRPQDQMTALVFRPLGELVRYSKKQKLWWRRYKAILGGQSPSTDAQQYIAFNSMHEDWQHRNVVIVDGLDEITGREAQERIVGIMEWATMQRPLPLRFVVSSSKSEHDHVVRKAMANLSQETCRLVTFGGSPIDNDILVFLNDEFARIQKEFSNRGGGSIPAEGWPGVGIVRKLVTKARGLFVYASTLVKLMSTSSRDPILVLQQILDASPQVDNTARYEQSYIDLDALYSIILHPPDTDPDLIRRLLRAIMFSKDPFRSISELEEHLSFHSGSVEAVLRDLHSIISLPPEGQTIRFHHRTIRDYLLCKERSRDMYLDS</sequence>
<comment type="caution">
    <text evidence="1">The sequence shown here is derived from an EMBL/GenBank/DDBJ whole genome shotgun (WGS) entry which is preliminary data.</text>
</comment>
<reference evidence="1" key="1">
    <citation type="submission" date="2022-06" db="EMBL/GenBank/DDBJ databases">
        <title>Genome Sequence of Candolleomyces eurysporus.</title>
        <authorList>
            <person name="Buettner E."/>
        </authorList>
    </citation>
    <scope>NUCLEOTIDE SEQUENCE</scope>
    <source>
        <strain evidence="1">VTCC 930004</strain>
    </source>
</reference>
<keyword evidence="2" id="KW-1185">Reference proteome</keyword>
<name>A0A9W8MDK8_9AGAR</name>
<evidence type="ECO:0000313" key="2">
    <source>
        <dbReference type="Proteomes" id="UP001140091"/>
    </source>
</evidence>
<evidence type="ECO:0008006" key="3">
    <source>
        <dbReference type="Google" id="ProtNLM"/>
    </source>
</evidence>
<gene>
    <name evidence="1" type="ORF">H1R20_g10471</name>
</gene>
<protein>
    <recommendedName>
        <fullName evidence="3">NACHT domain-containing protein</fullName>
    </recommendedName>
</protein>
<organism evidence="1 2">
    <name type="scientific">Candolleomyces eurysporus</name>
    <dbReference type="NCBI Taxonomy" id="2828524"/>
    <lineage>
        <taxon>Eukaryota</taxon>
        <taxon>Fungi</taxon>
        <taxon>Dikarya</taxon>
        <taxon>Basidiomycota</taxon>
        <taxon>Agaricomycotina</taxon>
        <taxon>Agaricomycetes</taxon>
        <taxon>Agaricomycetidae</taxon>
        <taxon>Agaricales</taxon>
        <taxon>Agaricineae</taxon>
        <taxon>Psathyrellaceae</taxon>
        <taxon>Candolleomyces</taxon>
    </lineage>
</organism>
<dbReference type="PANTHER" id="PTHR10039:SF14">
    <property type="entry name" value="NACHT DOMAIN-CONTAINING PROTEIN"/>
    <property type="match status" value="1"/>
</dbReference>
<proteinExistence type="predicted"/>
<dbReference type="PANTHER" id="PTHR10039">
    <property type="entry name" value="AMELOGENIN"/>
    <property type="match status" value="1"/>
</dbReference>
<feature type="non-terminal residue" evidence="1">
    <location>
        <position position="1"/>
    </location>
</feature>
<accession>A0A9W8MDK8</accession>
<dbReference type="AlphaFoldDB" id="A0A9W8MDK8"/>
<dbReference type="OrthoDB" id="3262196at2759"/>
<dbReference type="Proteomes" id="UP001140091">
    <property type="component" value="Unassembled WGS sequence"/>
</dbReference>
<dbReference type="EMBL" id="JANBPK010001051">
    <property type="protein sequence ID" value="KAJ2926646.1"/>
    <property type="molecule type" value="Genomic_DNA"/>
</dbReference>